<organism evidence="3 4">
    <name type="scientific">Streptomyces nanshensis</name>
    <dbReference type="NCBI Taxonomy" id="518642"/>
    <lineage>
        <taxon>Bacteria</taxon>
        <taxon>Bacillati</taxon>
        <taxon>Actinomycetota</taxon>
        <taxon>Actinomycetes</taxon>
        <taxon>Kitasatosporales</taxon>
        <taxon>Streptomycetaceae</taxon>
        <taxon>Streptomyces</taxon>
    </lineage>
</organism>
<evidence type="ECO:0000313" key="4">
    <source>
        <dbReference type="Proteomes" id="UP000175971"/>
    </source>
</evidence>
<dbReference type="InterPro" id="IPR037523">
    <property type="entry name" value="VOC_core"/>
</dbReference>
<feature type="domain" description="VOC" evidence="2">
    <location>
        <begin position="13"/>
        <end position="137"/>
    </location>
</feature>
<reference evidence="3 4" key="1">
    <citation type="journal article" date="2016" name="Front. Microbiol.">
        <title>Comparative Genomics Analysis of Streptomyces Species Reveals Their Adaptation to the Marine Environment and Their Diversity at the Genomic Level.</title>
        <authorList>
            <person name="Tian X."/>
            <person name="Zhang Z."/>
            <person name="Yang T."/>
            <person name="Chen M."/>
            <person name="Li J."/>
            <person name="Chen F."/>
            <person name="Yang J."/>
            <person name="Li W."/>
            <person name="Zhang B."/>
            <person name="Zhang Z."/>
            <person name="Wu J."/>
            <person name="Zhang C."/>
            <person name="Long L."/>
            <person name="Xiao J."/>
        </authorList>
    </citation>
    <scope>NUCLEOTIDE SEQUENCE [LARGE SCALE GENOMIC DNA]</scope>
    <source>
        <strain evidence="3 4">SCSIO M10372</strain>
    </source>
</reference>
<evidence type="ECO:0000313" key="3">
    <source>
        <dbReference type="EMBL" id="OEV21684.1"/>
    </source>
</evidence>
<keyword evidence="4" id="KW-1185">Reference proteome</keyword>
<dbReference type="RefSeq" id="WP_070200068.1">
    <property type="nucleotide sequence ID" value="NZ_LJGZ01000009.1"/>
</dbReference>
<evidence type="ECO:0000259" key="2">
    <source>
        <dbReference type="PROSITE" id="PS51819"/>
    </source>
</evidence>
<dbReference type="InterPro" id="IPR029068">
    <property type="entry name" value="Glyas_Bleomycin-R_OHBP_Dase"/>
</dbReference>
<sequence>MTTAPRPPRPSLTLSSTVLDAPDAAELADFYRRLLGWEPVQQEPDWVKLLPPGGGPGLSFQTEKAYTPPTWPASLKAGGDQLTMLHLDFEVTDLEAGVAHAVAEGATPAEFQPQHDVRVLFDPAGHPFCLFVRDQVPGETPAISPEWVAEQARDIRTQDPLVAEAVTPDRRETTEEPERGPGDGVPA</sequence>
<dbReference type="PANTHER" id="PTHR35908">
    <property type="entry name" value="HYPOTHETICAL FUSION PROTEIN"/>
    <property type="match status" value="1"/>
</dbReference>
<proteinExistence type="predicted"/>
<dbReference type="Pfam" id="PF18029">
    <property type="entry name" value="Glyoxalase_6"/>
    <property type="match status" value="1"/>
</dbReference>
<evidence type="ECO:0000256" key="1">
    <source>
        <dbReference type="SAM" id="MobiDB-lite"/>
    </source>
</evidence>
<dbReference type="InterPro" id="IPR041581">
    <property type="entry name" value="Glyoxalase_6"/>
</dbReference>
<dbReference type="Gene3D" id="3.10.180.10">
    <property type="entry name" value="2,3-Dihydroxybiphenyl 1,2-Dioxygenase, domain 1"/>
    <property type="match status" value="1"/>
</dbReference>
<feature type="compositionally biased region" description="Basic and acidic residues" evidence="1">
    <location>
        <begin position="167"/>
        <end position="181"/>
    </location>
</feature>
<name>A0A1E7LZS4_9ACTN</name>
<dbReference type="AlphaFoldDB" id="A0A1E7LZS4"/>
<dbReference type="SUPFAM" id="SSF54593">
    <property type="entry name" value="Glyoxalase/Bleomycin resistance protein/Dihydroxybiphenyl dioxygenase"/>
    <property type="match status" value="1"/>
</dbReference>
<dbReference type="PANTHER" id="PTHR35908:SF1">
    <property type="entry name" value="CONSERVED PROTEIN"/>
    <property type="match status" value="1"/>
</dbReference>
<gene>
    <name evidence="3" type="ORF">AN221_05525</name>
</gene>
<accession>A0A1E7LZS4</accession>
<dbReference type="PATRIC" id="fig|518642.7.peg.1803"/>
<dbReference type="PROSITE" id="PS51819">
    <property type="entry name" value="VOC"/>
    <property type="match status" value="1"/>
</dbReference>
<comment type="caution">
    <text evidence="3">The sequence shown here is derived from an EMBL/GenBank/DDBJ whole genome shotgun (WGS) entry which is preliminary data.</text>
</comment>
<feature type="region of interest" description="Disordered" evidence="1">
    <location>
        <begin position="152"/>
        <end position="187"/>
    </location>
</feature>
<dbReference type="OrthoDB" id="1645442at2"/>
<dbReference type="Proteomes" id="UP000175971">
    <property type="component" value="Unassembled WGS sequence"/>
</dbReference>
<dbReference type="EMBL" id="LJGZ01000009">
    <property type="protein sequence ID" value="OEV21684.1"/>
    <property type="molecule type" value="Genomic_DNA"/>
</dbReference>
<protein>
    <submittedName>
        <fullName evidence="3">Bleomycin resistance protein</fullName>
    </submittedName>
</protein>